<dbReference type="FunFam" id="2.60.40.420:FF:000045">
    <property type="entry name" value="Laccase 2"/>
    <property type="match status" value="1"/>
</dbReference>
<evidence type="ECO:0000313" key="8">
    <source>
        <dbReference type="EMBL" id="JAS75787.1"/>
    </source>
</evidence>
<dbReference type="GO" id="GO:0005886">
    <property type="term" value="C:plasma membrane"/>
    <property type="evidence" value="ECO:0007669"/>
    <property type="project" value="TreeGrafter"/>
</dbReference>
<dbReference type="PANTHER" id="PTHR11709:SF232">
    <property type="entry name" value="STRAW, ISOFORM G"/>
    <property type="match status" value="1"/>
</dbReference>
<feature type="domain" description="Plastocyanin-like" evidence="5">
    <location>
        <begin position="223"/>
        <end position="374"/>
    </location>
</feature>
<dbReference type="Pfam" id="PF07731">
    <property type="entry name" value="Cu-oxidase_2"/>
    <property type="match status" value="1"/>
</dbReference>
<dbReference type="InterPro" id="IPR045087">
    <property type="entry name" value="Cu-oxidase_fam"/>
</dbReference>
<dbReference type="InterPro" id="IPR033138">
    <property type="entry name" value="Cu_oxidase_CS"/>
</dbReference>
<evidence type="ECO:0000259" key="7">
    <source>
        <dbReference type="Pfam" id="PF07732"/>
    </source>
</evidence>
<protein>
    <recommendedName>
        <fullName evidence="9">Laccase</fullName>
    </recommendedName>
</protein>
<organism evidence="8">
    <name type="scientific">Homalodisca liturata</name>
    <dbReference type="NCBI Taxonomy" id="320908"/>
    <lineage>
        <taxon>Eukaryota</taxon>
        <taxon>Metazoa</taxon>
        <taxon>Ecdysozoa</taxon>
        <taxon>Arthropoda</taxon>
        <taxon>Hexapoda</taxon>
        <taxon>Insecta</taxon>
        <taxon>Pterygota</taxon>
        <taxon>Neoptera</taxon>
        <taxon>Paraneoptera</taxon>
        <taxon>Hemiptera</taxon>
        <taxon>Auchenorrhyncha</taxon>
        <taxon>Membracoidea</taxon>
        <taxon>Cicadellidae</taxon>
        <taxon>Cicadellinae</taxon>
        <taxon>Proconiini</taxon>
        <taxon>Homalodisca</taxon>
    </lineage>
</organism>
<evidence type="ECO:0000256" key="4">
    <source>
        <dbReference type="SAM" id="SignalP"/>
    </source>
</evidence>
<dbReference type="AlphaFoldDB" id="A0A1B6HM61"/>
<evidence type="ECO:0000256" key="2">
    <source>
        <dbReference type="ARBA" id="ARBA00022723"/>
    </source>
</evidence>
<dbReference type="InterPro" id="IPR008972">
    <property type="entry name" value="Cupredoxin"/>
</dbReference>
<dbReference type="CDD" id="cd13905">
    <property type="entry name" value="CuRO_3_tcLLC2_insect_like"/>
    <property type="match status" value="1"/>
</dbReference>
<dbReference type="CDD" id="cd13884">
    <property type="entry name" value="CuRO_2_tcLCC_insect_like"/>
    <property type="match status" value="1"/>
</dbReference>
<dbReference type="Gene3D" id="2.60.40.420">
    <property type="entry name" value="Cupredoxins - blue copper proteins"/>
    <property type="match status" value="3"/>
</dbReference>
<keyword evidence="3" id="KW-0560">Oxidoreductase</keyword>
<keyword evidence="2" id="KW-0479">Metal-binding</keyword>
<comment type="similarity">
    <text evidence="1">Belongs to the multicopper oxidase family.</text>
</comment>
<reference evidence="8" key="1">
    <citation type="submission" date="2015-11" db="EMBL/GenBank/DDBJ databases">
        <title>De novo transcriptome assembly of four potential Pierce s Disease insect vectors from Arizona vineyards.</title>
        <authorList>
            <person name="Tassone E.E."/>
        </authorList>
    </citation>
    <scope>NUCLEOTIDE SEQUENCE</scope>
</reference>
<evidence type="ECO:0008006" key="9">
    <source>
        <dbReference type="Google" id="ProtNLM"/>
    </source>
</evidence>
<dbReference type="InterPro" id="IPR011706">
    <property type="entry name" value="Cu-oxidase_C"/>
</dbReference>
<dbReference type="Pfam" id="PF07732">
    <property type="entry name" value="Cu-oxidase_3"/>
    <property type="match status" value="1"/>
</dbReference>
<evidence type="ECO:0000256" key="3">
    <source>
        <dbReference type="ARBA" id="ARBA00023002"/>
    </source>
</evidence>
<dbReference type="GO" id="GO:0005507">
    <property type="term" value="F:copper ion binding"/>
    <property type="evidence" value="ECO:0007669"/>
    <property type="project" value="InterPro"/>
</dbReference>
<feature type="signal peptide" evidence="4">
    <location>
        <begin position="1"/>
        <end position="18"/>
    </location>
</feature>
<dbReference type="PANTHER" id="PTHR11709">
    <property type="entry name" value="MULTI-COPPER OXIDASE"/>
    <property type="match status" value="1"/>
</dbReference>
<sequence>MMVYRIITVLLLLHRGAGDECDDTTTELLQYLQPDDVASGAFDDPDNLPANSCTRECVAGEPRVCYYQFTVEEYSAMGQACEDCLTNVTDCYNPGCVTADGFERCLLTTNRRLPGPSIQVCVGDRIVVDLVNMLKGKSTTIHWHGIRQKDYKFMDGVPFVTQCPIHHSETFRYNFIADAAGLLFYHSHEGLQKVDGLVGGLVVRRPPDEDPNRGEYDFDLPSHLIIIQDWHHLSADAMFPGLKHRSDSQLAQTYLINGRGQWLMTDGYRLANTPLSQFNVVQGNRYVFRIVAATCFECQYIFTIEKHDMVVIGADVHSTKPYRVDSLTMSPGERYTVVVNCNRSVDSYWIQVRAVGFCSDMAANQVAVLTYEGASRSPSSTAPSYNVTEVNDPGLTMGPVNSMCTEETRVTDGPCVSHLRSATESSYDIYKSEPDERIIMAFGFYPYDDNLVNLTRAKKFTTFLQTANVALGATINGITNKYPPSPLLSQFCDIPPSLLCSADAPSTWNNVFRECVHIIKVPANKTIEIILLTVGTYDPEGISHPAHLHGYDMHVLEMGVLNQSLSFNQSVVQLFKSLVSEDRNDIPTDTVTKDVVALSAGGYVIARIYTDNPGFWFFHCHFAYHLDSGMSGVLQVGEVDTFPQPPDGFPRCGSFLPPL</sequence>
<dbReference type="FunFam" id="2.60.40.420:FF:000031">
    <property type="entry name" value="Laccase-2 isoform A"/>
    <property type="match status" value="1"/>
</dbReference>
<evidence type="ECO:0000259" key="5">
    <source>
        <dbReference type="Pfam" id="PF00394"/>
    </source>
</evidence>
<dbReference type="Pfam" id="PF00394">
    <property type="entry name" value="Cu-oxidase"/>
    <property type="match status" value="1"/>
</dbReference>
<gene>
    <name evidence="8" type="ORF">g.22608</name>
</gene>
<dbReference type="GO" id="GO:0016491">
    <property type="term" value="F:oxidoreductase activity"/>
    <property type="evidence" value="ECO:0007669"/>
    <property type="project" value="UniProtKB-KW"/>
</dbReference>
<dbReference type="InterPro" id="IPR011707">
    <property type="entry name" value="Cu-oxidase-like_N"/>
</dbReference>
<proteinExistence type="inferred from homology"/>
<dbReference type="GO" id="GO:0006826">
    <property type="term" value="P:iron ion transport"/>
    <property type="evidence" value="ECO:0007669"/>
    <property type="project" value="TreeGrafter"/>
</dbReference>
<dbReference type="PROSITE" id="PS00080">
    <property type="entry name" value="MULTICOPPER_OXIDASE2"/>
    <property type="match status" value="1"/>
</dbReference>
<feature type="domain" description="Plastocyanin-like" evidence="7">
    <location>
        <begin position="100"/>
        <end position="206"/>
    </location>
</feature>
<evidence type="ECO:0000256" key="1">
    <source>
        <dbReference type="ARBA" id="ARBA00010609"/>
    </source>
</evidence>
<keyword evidence="4" id="KW-0732">Signal</keyword>
<accession>A0A1B6HM61</accession>
<feature type="domain" description="Plastocyanin-like" evidence="6">
    <location>
        <begin position="509"/>
        <end position="637"/>
    </location>
</feature>
<dbReference type="InterPro" id="IPR001117">
    <property type="entry name" value="Cu-oxidase_2nd"/>
</dbReference>
<dbReference type="PROSITE" id="PS00079">
    <property type="entry name" value="MULTICOPPER_OXIDASE1"/>
    <property type="match status" value="1"/>
</dbReference>
<dbReference type="EMBL" id="GECU01031919">
    <property type="protein sequence ID" value="JAS75787.1"/>
    <property type="molecule type" value="Transcribed_RNA"/>
</dbReference>
<feature type="chain" id="PRO_5008584431" description="Laccase" evidence="4">
    <location>
        <begin position="19"/>
        <end position="659"/>
    </location>
</feature>
<dbReference type="SUPFAM" id="SSF49503">
    <property type="entry name" value="Cupredoxins"/>
    <property type="match status" value="3"/>
</dbReference>
<dbReference type="CDD" id="cd13858">
    <property type="entry name" value="CuRO_1_tcLCC2_insect_like"/>
    <property type="match status" value="1"/>
</dbReference>
<dbReference type="InterPro" id="IPR002355">
    <property type="entry name" value="Cu_oxidase_Cu_BS"/>
</dbReference>
<evidence type="ECO:0000259" key="6">
    <source>
        <dbReference type="Pfam" id="PF07731"/>
    </source>
</evidence>
<name>A0A1B6HM61_9HEMI</name>